<dbReference type="Pfam" id="PF00089">
    <property type="entry name" value="Trypsin"/>
    <property type="match status" value="1"/>
</dbReference>
<feature type="signal peptide" evidence="5">
    <location>
        <begin position="1"/>
        <end position="27"/>
    </location>
</feature>
<dbReference type="InterPro" id="IPR033116">
    <property type="entry name" value="TRYPSIN_SER"/>
</dbReference>
<keyword evidence="2" id="KW-1015">Disulfide bond</keyword>
<comment type="similarity">
    <text evidence="1">Belongs to the peptidase S1 family.</text>
</comment>
<name>A0ABN3NLI1_9ACTN</name>
<dbReference type="InterPro" id="IPR018114">
    <property type="entry name" value="TRYPSIN_HIS"/>
</dbReference>
<keyword evidence="8" id="KW-1185">Reference proteome</keyword>
<dbReference type="InterPro" id="IPR009003">
    <property type="entry name" value="Peptidase_S1_PA"/>
</dbReference>
<dbReference type="PROSITE" id="PS50240">
    <property type="entry name" value="TRYPSIN_DOM"/>
    <property type="match status" value="1"/>
</dbReference>
<dbReference type="InterPro" id="IPR043504">
    <property type="entry name" value="Peptidase_S1_PA_chymotrypsin"/>
</dbReference>
<feature type="chain" id="PRO_5046689341" description="Peptidase S1 domain-containing protein" evidence="5">
    <location>
        <begin position="28"/>
        <end position="300"/>
    </location>
</feature>
<organism evidence="7 8">
    <name type="scientific">Pilimelia columellifera subsp. columellifera</name>
    <dbReference type="NCBI Taxonomy" id="706583"/>
    <lineage>
        <taxon>Bacteria</taxon>
        <taxon>Bacillati</taxon>
        <taxon>Actinomycetota</taxon>
        <taxon>Actinomycetes</taxon>
        <taxon>Micromonosporales</taxon>
        <taxon>Micromonosporaceae</taxon>
        <taxon>Pilimelia</taxon>
    </lineage>
</organism>
<keyword evidence="3" id="KW-0645">Protease</keyword>
<keyword evidence="5" id="KW-0732">Signal</keyword>
<dbReference type="PROSITE" id="PS00134">
    <property type="entry name" value="TRYPSIN_HIS"/>
    <property type="match status" value="1"/>
</dbReference>
<evidence type="ECO:0000313" key="7">
    <source>
        <dbReference type="EMBL" id="GAA2525012.1"/>
    </source>
</evidence>
<dbReference type="InterPro" id="IPR001314">
    <property type="entry name" value="Peptidase_S1A"/>
</dbReference>
<sequence>MRRSHVLMLCATATAVTLVASAVTAYADTAAAPPDPGAPAIVGGTPAAEGAYPWMAHLSMGCGGSLISPDIVLTAAHCFSGTSVNVTASIGKVRHTAGEKITATQVRKGAGPEESDWAVLKLSKASTATSFAKLPADGSLDASPKFRAIGWGATSEGGRPSEALLQVDVPLVPDAQCGAAAAVEICAGDLTNGGIDTCQGDSGGPLLVGDVLVGLTSWGEGCARPGQPGHYAQVSVMLTDIRAAIAELGGQQPSGDDTPAPAPTPTPTPDGPPSPSAPGQPSPSEPSPSESDQTSQPASE</sequence>
<comment type="caution">
    <text evidence="7">The sequence shown here is derived from an EMBL/GenBank/DDBJ whole genome shotgun (WGS) entry which is preliminary data.</text>
</comment>
<keyword evidence="3" id="KW-0720">Serine protease</keyword>
<dbReference type="PROSITE" id="PS00135">
    <property type="entry name" value="TRYPSIN_SER"/>
    <property type="match status" value="1"/>
</dbReference>
<dbReference type="Gene3D" id="2.40.10.10">
    <property type="entry name" value="Trypsin-like serine proteases"/>
    <property type="match status" value="2"/>
</dbReference>
<dbReference type="EMBL" id="BAAARY010000010">
    <property type="protein sequence ID" value="GAA2525012.1"/>
    <property type="molecule type" value="Genomic_DNA"/>
</dbReference>
<evidence type="ECO:0000256" key="5">
    <source>
        <dbReference type="SAM" id="SignalP"/>
    </source>
</evidence>
<evidence type="ECO:0000259" key="6">
    <source>
        <dbReference type="PROSITE" id="PS50240"/>
    </source>
</evidence>
<dbReference type="PANTHER" id="PTHR24276">
    <property type="entry name" value="POLYSERASE-RELATED"/>
    <property type="match status" value="1"/>
</dbReference>
<feature type="region of interest" description="Disordered" evidence="4">
    <location>
        <begin position="249"/>
        <end position="300"/>
    </location>
</feature>
<feature type="compositionally biased region" description="Pro residues" evidence="4">
    <location>
        <begin position="260"/>
        <end position="286"/>
    </location>
</feature>
<dbReference type="SUPFAM" id="SSF50494">
    <property type="entry name" value="Trypsin-like serine proteases"/>
    <property type="match status" value="1"/>
</dbReference>
<dbReference type="SMART" id="SM00020">
    <property type="entry name" value="Tryp_SPc"/>
    <property type="match status" value="1"/>
</dbReference>
<dbReference type="PRINTS" id="PR00722">
    <property type="entry name" value="CHYMOTRYPSIN"/>
</dbReference>
<dbReference type="PANTHER" id="PTHR24276:SF98">
    <property type="entry name" value="FI18310P1-RELATED"/>
    <property type="match status" value="1"/>
</dbReference>
<proteinExistence type="inferred from homology"/>
<gene>
    <name evidence="7" type="ORF">GCM10010201_24610</name>
</gene>
<feature type="compositionally biased region" description="Low complexity" evidence="4">
    <location>
        <begin position="287"/>
        <end position="300"/>
    </location>
</feature>
<accession>A0ABN3NLI1</accession>
<protein>
    <recommendedName>
        <fullName evidence="6">Peptidase S1 domain-containing protein</fullName>
    </recommendedName>
</protein>
<evidence type="ECO:0000256" key="2">
    <source>
        <dbReference type="ARBA" id="ARBA00023157"/>
    </source>
</evidence>
<dbReference type="RefSeq" id="WP_344172419.1">
    <property type="nucleotide sequence ID" value="NZ_BAAARY010000010.1"/>
</dbReference>
<dbReference type="CDD" id="cd00190">
    <property type="entry name" value="Tryp_SPc"/>
    <property type="match status" value="1"/>
</dbReference>
<feature type="domain" description="Peptidase S1" evidence="6">
    <location>
        <begin position="41"/>
        <end position="246"/>
    </location>
</feature>
<evidence type="ECO:0000256" key="3">
    <source>
        <dbReference type="RuleBase" id="RU363034"/>
    </source>
</evidence>
<dbReference type="Proteomes" id="UP001499978">
    <property type="component" value="Unassembled WGS sequence"/>
</dbReference>
<evidence type="ECO:0000313" key="8">
    <source>
        <dbReference type="Proteomes" id="UP001499978"/>
    </source>
</evidence>
<keyword evidence="3" id="KW-0378">Hydrolase</keyword>
<reference evidence="7 8" key="1">
    <citation type="journal article" date="2019" name="Int. J. Syst. Evol. Microbiol.">
        <title>The Global Catalogue of Microorganisms (GCM) 10K type strain sequencing project: providing services to taxonomists for standard genome sequencing and annotation.</title>
        <authorList>
            <consortium name="The Broad Institute Genomics Platform"/>
            <consortium name="The Broad Institute Genome Sequencing Center for Infectious Disease"/>
            <person name="Wu L."/>
            <person name="Ma J."/>
        </authorList>
    </citation>
    <scope>NUCLEOTIDE SEQUENCE [LARGE SCALE GENOMIC DNA]</scope>
    <source>
        <strain evidence="7 8">JCM 3367</strain>
    </source>
</reference>
<dbReference type="InterPro" id="IPR050430">
    <property type="entry name" value="Peptidase_S1"/>
</dbReference>
<evidence type="ECO:0000256" key="1">
    <source>
        <dbReference type="ARBA" id="ARBA00007664"/>
    </source>
</evidence>
<evidence type="ECO:0000256" key="4">
    <source>
        <dbReference type="SAM" id="MobiDB-lite"/>
    </source>
</evidence>
<dbReference type="InterPro" id="IPR001254">
    <property type="entry name" value="Trypsin_dom"/>
</dbReference>